<dbReference type="Ensembl" id="ENST00000566820.5">
    <property type="protein sequence ID" value="ENSP00000455783.1"/>
    <property type="gene ID" value="ENSG00000140995.17"/>
</dbReference>
<reference evidence="2 3" key="2">
    <citation type="journal article" date="2004" name="Nature">
        <title>Finishing the euchromatic sequence of the human genome.</title>
        <authorList>
            <consortium name="International Human Genome Sequencing Consortium"/>
        </authorList>
    </citation>
    <scope>NUCLEOTIDE SEQUENCE [LARGE SCALE GENOMIC DNA]</scope>
</reference>
<sequence length="127" mass="14765">MEYDEKLARFRQAHLNPFNKQSGPRQHEQGPGEEVPDVTPEEALPELPPGEPEFRCPERVMDLGLSEDHFSRPVQLRQAIEECKQVILELPEQSEKQKDAVVRLIHLRLKLQELKDPNEDEPNIRVL</sequence>
<reference evidence="2" key="5">
    <citation type="submission" date="2025-08" db="UniProtKB">
        <authorList>
            <consortium name="Ensembl"/>
        </authorList>
    </citation>
    <scope>IDENTIFICATION</scope>
</reference>
<keyword evidence="3" id="KW-1185">Reference proteome</keyword>
<gene>
    <name evidence="2" type="primary">DEF8</name>
</gene>
<dbReference type="AlphaFoldDB" id="H3BQH5"/>
<reference evidence="2" key="6">
    <citation type="submission" date="2025-09" db="UniProtKB">
        <authorList>
            <consortium name="Ensembl"/>
        </authorList>
    </citation>
    <scope>IDENTIFICATION</scope>
</reference>
<dbReference type="Ensembl" id="ENST00000566820.5">
    <property type="protein sequence ID" value="ENSP00000455783.1"/>
    <property type="gene ID" value="ENSG00000140995.18"/>
</dbReference>
<evidence type="ECO:0007829" key="4">
    <source>
        <dbReference type="PeptideAtlas" id="H3BQH5"/>
    </source>
</evidence>
<accession>H3BQH5</accession>
<dbReference type="EMBL" id="AC092143">
    <property type="status" value="NOT_ANNOTATED_CDS"/>
    <property type="molecule type" value="Genomic_DNA"/>
</dbReference>
<evidence type="ECO:0000256" key="1">
    <source>
        <dbReference type="SAM" id="MobiDB-lite"/>
    </source>
</evidence>
<evidence type="ECO:0000313" key="3">
    <source>
        <dbReference type="Proteomes" id="UP000005640"/>
    </source>
</evidence>
<proteinExistence type="evidence at protein level"/>
<dbReference type="MassIVE" id="H3BQH5"/>
<dbReference type="VEuPathDB" id="HostDB:ENSG00000140995"/>
<dbReference type="InterPro" id="IPR051366">
    <property type="entry name" value="DEF8"/>
</dbReference>
<dbReference type="Antibodypedia" id="57197">
    <property type="antibodies" value="164 antibodies from 17 providers"/>
</dbReference>
<organism evidence="2 3">
    <name type="scientific">Homo sapiens</name>
    <name type="common">Human</name>
    <dbReference type="NCBI Taxonomy" id="9606"/>
    <lineage>
        <taxon>Eukaryota</taxon>
        <taxon>Metazoa</taxon>
        <taxon>Chordata</taxon>
        <taxon>Craniata</taxon>
        <taxon>Vertebrata</taxon>
        <taxon>Euteleostomi</taxon>
        <taxon>Mammalia</taxon>
        <taxon>Eutheria</taxon>
        <taxon>Euarchontoglires</taxon>
        <taxon>Primates</taxon>
        <taxon>Haplorrhini</taxon>
        <taxon>Catarrhini</taxon>
        <taxon>Hominidae</taxon>
        <taxon>Homo</taxon>
    </lineage>
</organism>
<dbReference type="Bgee" id="ENSG00000140995">
    <property type="expression patterns" value="Expressed in right hemisphere of cerebellum and 186 other cell types or tissues"/>
</dbReference>
<dbReference type="SMR" id="H3BQH5"/>
<reference evidence="2 3" key="3">
    <citation type="journal article" date="2004" name="Nature">
        <title>The sequence and analysis of duplication-rich human chromosome 16.</title>
        <authorList>
            <person name="Martin J."/>
            <person name="Han C."/>
            <person name="Gordon L.A."/>
            <person name="Terry A."/>
            <person name="Prabhakar S."/>
            <person name="She X."/>
            <person name="Xie G."/>
            <person name="Hellsten U."/>
            <person name="Chan Y.M."/>
            <person name="Altherr M."/>
            <person name="Couronne O."/>
            <person name="Aerts A."/>
            <person name="Bajorek E."/>
            <person name="Black S."/>
            <person name="Blumer H."/>
            <person name="Branscomb E."/>
            <person name="Brown N.C."/>
            <person name="Bruno W.J."/>
            <person name="Buckingham J.M."/>
            <person name="Callen D.F."/>
            <person name="Campbell C.S."/>
            <person name="Campbell M.L."/>
            <person name="Campbell E.W."/>
            <person name="Caoile C."/>
            <person name="Challacombe J.F."/>
            <person name="Chasteen L.A."/>
            <person name="Chertkov O."/>
            <person name="Chi H.C."/>
            <person name="Christensen M."/>
            <person name="Clark L.M."/>
            <person name="Cohn J.D."/>
            <person name="Denys M."/>
            <person name="Detter J.C."/>
            <person name="Dickson M."/>
            <person name="Dimitrijevic-Bussod M."/>
            <person name="Escobar J."/>
            <person name="Fawcett J.J."/>
            <person name="Flowers D."/>
            <person name="Fotopulos D."/>
            <person name="Glavina T."/>
            <person name="Gomez M."/>
            <person name="Gonzales E."/>
            <person name="Goodstein D."/>
            <person name="Goodwin L.A."/>
            <person name="Grady D.L."/>
            <person name="Grigoriev I."/>
            <person name="Groza M."/>
            <person name="Hammon N."/>
            <person name="Hawkins T."/>
            <person name="Haydu L."/>
            <person name="Hildebrand C.E."/>
            <person name="Huang W."/>
            <person name="Israni S."/>
            <person name="Jett J."/>
            <person name="Jewett P.B."/>
            <person name="Kadner K."/>
            <person name="Kimball H."/>
            <person name="Kobayashi A."/>
            <person name="Krawczyk M.C."/>
            <person name="Leyba T."/>
            <person name="Longmire J.L."/>
            <person name="Lopez F."/>
            <person name="Lou Y."/>
            <person name="Lowry S."/>
            <person name="Ludeman T."/>
            <person name="Manohar C.F."/>
            <person name="Mark G.A."/>
            <person name="McMurray K.L."/>
            <person name="Meincke L.J."/>
            <person name="Morgan J."/>
            <person name="Moyzis R.K."/>
            <person name="Mundt M.O."/>
            <person name="Munk A.C."/>
            <person name="Nandkeshwar R.D."/>
            <person name="Pitluck S."/>
            <person name="Pollard M."/>
            <person name="Predki P."/>
            <person name="Parson-Quintana B."/>
            <person name="Ramirez L."/>
            <person name="Rash S."/>
            <person name="Retterer J."/>
            <person name="Ricke D.O."/>
            <person name="Robinson D.L."/>
            <person name="Rodriguez A."/>
            <person name="Salamov A."/>
            <person name="Saunders E.H."/>
            <person name="Scott D."/>
            <person name="Shough T."/>
            <person name="Stallings R.L."/>
            <person name="Stalvey M."/>
            <person name="Sutherland R.D."/>
            <person name="Tapia R."/>
            <person name="Tesmer J.G."/>
            <person name="Thayer N."/>
            <person name="Thompson L.S."/>
            <person name="Tice H."/>
            <person name="Torney D.C."/>
            <person name="Tran-Gyamfi M."/>
            <person name="Tsai M."/>
            <person name="Ulanovsky L.E."/>
            <person name="Ustaszewska A."/>
            <person name="Vo N."/>
            <person name="White P.S."/>
            <person name="Williams A.L."/>
            <person name="Wills P.L."/>
            <person name="Wu J.R."/>
            <person name="Wu K."/>
            <person name="Yang J."/>
            <person name="Dejong P."/>
            <person name="Bruce D."/>
            <person name="Doggett N.A."/>
            <person name="Deaven L."/>
            <person name="Schmutz J."/>
            <person name="Grimwood J."/>
            <person name="Richardson P."/>
            <person name="Rokhsar D.S."/>
            <person name="Eichler E.E."/>
            <person name="Gilna P."/>
            <person name="Lucas S.M."/>
            <person name="Myers R.M."/>
            <person name="Rubin E.M."/>
            <person name="Pennacchio L.A."/>
        </authorList>
    </citation>
    <scope>NUCLEOTIDE SEQUENCE [LARGE SCALE GENOMIC DNA]</scope>
</reference>
<dbReference type="ProteomicsDB" id="41787"/>
<name>H3BQH5_HUMAN</name>
<reference evidence="2 3" key="1">
    <citation type="journal article" date="2001" name="Nature">
        <title>Initial sequencing and analysis of the human genome.</title>
        <authorList>
            <consortium name="International Human Genome Sequencing Consortium"/>
            <person name="Lander E.S."/>
            <person name="Linton L.M."/>
            <person name="Birren B."/>
            <person name="Nusbaum C."/>
            <person name="Zody M.C."/>
            <person name="Baldwin J."/>
            <person name="Devon K."/>
            <person name="Dewar K."/>
            <person name="Doyle M."/>
            <person name="FitzHugh W."/>
            <person name="Funke R."/>
            <person name="Gage D."/>
            <person name="Harris K."/>
            <person name="Heaford A."/>
            <person name="Howland J."/>
            <person name="Kann L."/>
            <person name="Lehoczky J."/>
            <person name="LeVine R."/>
            <person name="McEwan P."/>
            <person name="McKernan K."/>
            <person name="Meldrim J."/>
            <person name="Mesirov J.P."/>
            <person name="Miranda C."/>
            <person name="Morris W."/>
            <person name="Naylor J."/>
            <person name="Raymond C."/>
            <person name="Rosetti M."/>
            <person name="Santos R."/>
            <person name="Sheridan A."/>
            <person name="Sougnez C."/>
            <person name="Stange-Thomann N."/>
            <person name="Stojanovic N."/>
            <person name="Subramanian A."/>
            <person name="Wyman D."/>
            <person name="Rogers J."/>
            <person name="Sulston J."/>
            <person name="Ainscough R."/>
            <person name="Beck S."/>
            <person name="Bentley D."/>
            <person name="Burton J."/>
            <person name="Clee C."/>
            <person name="Carter N."/>
            <person name="Coulson A."/>
            <person name="Deadman R."/>
            <person name="Deloukas P."/>
            <person name="Dunham A."/>
            <person name="Dunham I."/>
            <person name="Durbin R."/>
            <person name="French L."/>
            <person name="Grafham D."/>
            <person name="Gregory S."/>
            <person name="Hubbard T."/>
            <person name="Humphray S."/>
            <person name="Hunt A."/>
            <person name="Jones M."/>
            <person name="Lloyd C."/>
            <person name="McMurray A."/>
            <person name="Matthews L."/>
            <person name="Mercer S."/>
            <person name="Milne S."/>
            <person name="Mullikin J.C."/>
            <person name="Mungall A."/>
            <person name="Plumb R."/>
            <person name="Ross M."/>
            <person name="Shownkeen R."/>
            <person name="Sims S."/>
            <person name="Waterston R.H."/>
            <person name="Wilson R.K."/>
            <person name="Hillier L.W."/>
            <person name="McPherson J.D."/>
            <person name="Marra M.A."/>
            <person name="Mardis E.R."/>
            <person name="Fulton L.A."/>
            <person name="Chinwalla A.T."/>
            <person name="Pepin K.H."/>
            <person name="Gish W.R."/>
            <person name="Chissoe S.L."/>
            <person name="Wendl M.C."/>
            <person name="Delehaunty K.D."/>
            <person name="Miner T.L."/>
            <person name="Delehaunty A."/>
            <person name="Kramer J.B."/>
            <person name="Cook L.L."/>
            <person name="Fulton R.S."/>
            <person name="Johnson D.L."/>
            <person name="Minx P.J."/>
            <person name="Clifton S.W."/>
            <person name="Hawkins T."/>
            <person name="Branscomb E."/>
            <person name="Predki P."/>
            <person name="Richardson P."/>
            <person name="Wenning S."/>
            <person name="Slezak T."/>
            <person name="Doggett N."/>
            <person name="Cheng J.F."/>
            <person name="Olsen A."/>
            <person name="Lucas S."/>
            <person name="Elkin C."/>
            <person name="Uberbacher E."/>
            <person name="Frazier M."/>
            <person name="Gibbs R.A."/>
            <person name="Muzny D.M."/>
            <person name="Scherer S.E."/>
            <person name="Bouck J.B."/>
            <person name="Sodergren E.J."/>
            <person name="Worley K.C."/>
            <person name="Rives C.M."/>
            <person name="Gorrell J.H."/>
            <person name="Metzker M.L."/>
            <person name="Naylor S.L."/>
            <person name="Kucherlapati R.S."/>
            <person name="Nelson D.L."/>
            <person name="Weinstock G.M."/>
            <person name="Sakaki Y."/>
            <person name="Fujiyama A."/>
            <person name="Hattori M."/>
            <person name="Yada T."/>
            <person name="Toyoda A."/>
            <person name="Itoh T."/>
            <person name="Kawagoe C."/>
            <person name="Watanabe H."/>
            <person name="Totoki Y."/>
            <person name="Taylor T."/>
            <person name="Weissenbach J."/>
            <person name="Heilig R."/>
            <person name="Saurin W."/>
            <person name="Artiguenave F."/>
            <person name="Brottier P."/>
            <person name="Bruls T."/>
            <person name="Pelletier E."/>
            <person name="Robert C."/>
            <person name="Wincker P."/>
            <person name="Smith D.R."/>
            <person name="Doucette-Stamm L."/>
            <person name="Rubenfield M."/>
            <person name="Weinstock K."/>
            <person name="Lee H.M."/>
            <person name="Dubois J."/>
            <person name="Rosenthal A."/>
            <person name="Platzer M."/>
            <person name="Nyakatura G."/>
            <person name="Taudien S."/>
            <person name="Rump A."/>
            <person name="Yang H."/>
            <person name="Yu J."/>
            <person name="Wang J."/>
            <person name="Huang G."/>
            <person name="Gu J."/>
            <person name="Hood L."/>
            <person name="Rowen L."/>
            <person name="Madan A."/>
            <person name="Qin S."/>
            <person name="Davis R.W."/>
            <person name="Federspiel N.A."/>
            <person name="Abola A.P."/>
            <person name="Proctor M.J."/>
            <person name="Myers R.M."/>
            <person name="Schmutz J."/>
            <person name="Dickson M."/>
            <person name="Grimwood J."/>
            <person name="Cox D.R."/>
            <person name="Olson M.V."/>
            <person name="Kaul R."/>
            <person name="Raymond C."/>
            <person name="Shimizu N."/>
            <person name="Kawasaki K."/>
            <person name="Minoshima S."/>
            <person name="Evans G.A."/>
            <person name="Athanasiou M."/>
            <person name="Schultz R."/>
            <person name="Roe B.A."/>
            <person name="Chen F."/>
            <person name="Pan H."/>
            <person name="Ramser J."/>
            <person name="Lehrach H."/>
            <person name="Reinhardt R."/>
            <person name="McCombie W.R."/>
            <person name="de la Bastide M."/>
            <person name="Dedhia N."/>
            <person name="Blocker H."/>
            <person name="Hornischer K."/>
            <person name="Nordsiek G."/>
            <person name="Agarwala R."/>
            <person name="Aravind L."/>
            <person name="Bailey J.A."/>
            <person name="Bateman A."/>
            <person name="Batzoglou S."/>
            <person name="Birney E."/>
            <person name="Bork P."/>
            <person name="Brown D.G."/>
            <person name="Burge C.B."/>
            <person name="Cerutti L."/>
            <person name="Chen H.C."/>
            <person name="Church D."/>
            <person name="Clamp M."/>
            <person name="Copley R.R."/>
            <person name="Doerks T."/>
            <person name="Eddy S.R."/>
            <person name="Eichler E.E."/>
            <person name="Furey T.S."/>
            <person name="Galagan J."/>
            <person name="Gilbert J.G."/>
            <person name="Harmon C."/>
            <person name="Hayashizaki Y."/>
            <person name="Haussler D."/>
            <person name="Hermjakob H."/>
            <person name="Hokamp K."/>
            <person name="Jang W."/>
            <person name="Johnson L.S."/>
            <person name="Jones T.A."/>
            <person name="Kasif S."/>
            <person name="Kaspryzk A."/>
            <person name="Kennedy S."/>
            <person name="Kent W.J."/>
            <person name="Kitts P."/>
            <person name="Koonin E.V."/>
            <person name="Korf I."/>
            <person name="Kulp D."/>
            <person name="Lancet D."/>
            <person name="Lowe T.M."/>
            <person name="McLysaght A."/>
            <person name="Mikkelsen T."/>
            <person name="Moran J.V."/>
            <person name="Mulder N."/>
            <person name="Pollara V.J."/>
            <person name="Ponting C.P."/>
            <person name="Schuler G."/>
            <person name="Schultz J."/>
            <person name="Slater G."/>
            <person name="Smit A.F."/>
            <person name="Stupka E."/>
            <person name="Szustakowski J."/>
            <person name="Thierry-Mieg D."/>
            <person name="Thierry-Mieg J."/>
            <person name="Wagner L."/>
            <person name="Wallis J."/>
            <person name="Wheeler R."/>
            <person name="Williams A."/>
            <person name="Wolf Y.I."/>
            <person name="Wolfe K.H."/>
            <person name="Yang S.P."/>
            <person name="Yeh R.F."/>
            <person name="Collins F."/>
            <person name="Guyer M.S."/>
            <person name="Peterson J."/>
            <person name="Felsenfeld A."/>
            <person name="Wetterstrand K.A."/>
            <person name="Patrinos A."/>
            <person name="Morgan M.J."/>
            <person name="de Jong P."/>
            <person name="Catanese J.J."/>
            <person name="Osoegawa K."/>
            <person name="Shizuya H."/>
            <person name="Choi S."/>
            <person name="Chen Y.J."/>
        </authorList>
    </citation>
    <scope>NUCLEOTIDE SEQUENCE [LARGE SCALE GENOMIC DNA]</scope>
</reference>
<feature type="region of interest" description="Disordered" evidence="1">
    <location>
        <begin position="13"/>
        <end position="56"/>
    </location>
</feature>
<evidence type="ECO:0007829" key="5">
    <source>
        <dbReference type="ProteomicsDB" id="H3BQH5"/>
    </source>
</evidence>
<protein>
    <submittedName>
        <fullName evidence="2">Differentially expressed in FDCP 8 homolog</fullName>
    </submittedName>
</protein>
<dbReference type="PANTHER" id="PTHR12326:SF3">
    <property type="entry name" value="DIFFERENTIALLY EXPRESSED IN FDCP 8 HOMOLOG"/>
    <property type="match status" value="1"/>
</dbReference>
<dbReference type="ChiTaRS" id="DEF8">
    <property type="organism name" value="human"/>
</dbReference>
<reference evidence="6" key="4">
    <citation type="journal article" date="2012" name="Proc. Natl. Acad. Sci. U.S.A.">
        <title>N-terminal acetylome analyses and functional insights of the N-terminal acetyltransferase NatB.</title>
        <authorList>
            <person name="Van Damme P."/>
            <person name="Lasa M."/>
            <person name="Polevoda B."/>
            <person name="Gazquez C."/>
            <person name="Elosegui-Artola A."/>
            <person name="Kim D.S."/>
            <person name="De Juan-Pardo E."/>
            <person name="Demeyer K."/>
            <person name="Hole K."/>
            <person name="Larrea E."/>
            <person name="Timmerman E."/>
            <person name="Prieto J."/>
            <person name="Arnesen T."/>
            <person name="Sherman F."/>
            <person name="Gevaert K."/>
            <person name="Aldabe R."/>
        </authorList>
    </citation>
    <scope>IDENTIFICATION BY MASS SPECTROMETRY [LARGE SCALE ANALYSIS]</scope>
</reference>
<dbReference type="OrthoDB" id="1918044at2759"/>
<dbReference type="PANTHER" id="PTHR12326">
    <property type="entry name" value="PLECKSTRIN HOMOLOGY DOMAIN CONTAINING PROTEIN"/>
    <property type="match status" value="1"/>
</dbReference>
<dbReference type="GeneTree" id="ENSGT00940000159182"/>
<evidence type="ECO:0007829" key="6">
    <source>
        <dbReference type="PubMed" id="22814378"/>
    </source>
</evidence>
<dbReference type="Proteomes" id="UP000005640">
    <property type="component" value="Chromosome 16"/>
</dbReference>
<feature type="compositionally biased region" description="Acidic residues" evidence="1">
    <location>
        <begin position="34"/>
        <end position="44"/>
    </location>
</feature>
<dbReference type="OpenTargets" id="ENSG00000140995"/>
<feature type="non-terminal residue" evidence="2">
    <location>
        <position position="127"/>
    </location>
</feature>
<keyword evidence="4 5" id="KW-1267">Proteomics identification</keyword>
<dbReference type="HGNC" id="HGNC:25969">
    <property type="gene designation" value="DEF8"/>
</dbReference>
<dbReference type="ExpressionAtlas" id="H3BQH5">
    <property type="expression patterns" value="baseline and differential"/>
</dbReference>
<dbReference type="UCSC" id="uc059yus.1">
    <property type="organism name" value="human"/>
</dbReference>
<evidence type="ECO:0000313" key="2">
    <source>
        <dbReference type="Ensembl" id="ENSP00000455783.1"/>
    </source>
</evidence>